<dbReference type="AlphaFoldDB" id="A0A428S830"/>
<comment type="caution">
    <text evidence="3">The sequence shown here is derived from an EMBL/GenBank/DDBJ whole genome shotgun (WGS) entry which is preliminary data.</text>
</comment>
<evidence type="ECO:0000313" key="4">
    <source>
        <dbReference type="Proteomes" id="UP000288429"/>
    </source>
</evidence>
<evidence type="ECO:0000313" key="3">
    <source>
        <dbReference type="EMBL" id="RSL85833.1"/>
    </source>
</evidence>
<organism evidence="3 4">
    <name type="scientific">Fusarium ambrosium</name>
    <dbReference type="NCBI Taxonomy" id="131363"/>
    <lineage>
        <taxon>Eukaryota</taxon>
        <taxon>Fungi</taxon>
        <taxon>Dikarya</taxon>
        <taxon>Ascomycota</taxon>
        <taxon>Pezizomycotina</taxon>
        <taxon>Sordariomycetes</taxon>
        <taxon>Hypocreomycetidae</taxon>
        <taxon>Hypocreales</taxon>
        <taxon>Nectriaceae</taxon>
        <taxon>Fusarium</taxon>
        <taxon>Fusarium solani species complex</taxon>
    </lineage>
</organism>
<dbReference type="EMBL" id="NIZV01000549">
    <property type="protein sequence ID" value="RSL85833.1"/>
    <property type="molecule type" value="Genomic_DNA"/>
</dbReference>
<dbReference type="Proteomes" id="UP000288429">
    <property type="component" value="Unassembled WGS sequence"/>
</dbReference>
<keyword evidence="1" id="KW-0175">Coiled coil</keyword>
<protein>
    <submittedName>
        <fullName evidence="3">Uncharacterized protein</fullName>
    </submittedName>
</protein>
<feature type="compositionally biased region" description="Polar residues" evidence="2">
    <location>
        <begin position="1"/>
        <end position="10"/>
    </location>
</feature>
<sequence>MSSAKESVTPSADVAQKKPGGAMGDQSTDPKPEYGDQVELSFEAFKYNNFNQQEKLIVRNILSRFHSMKHKMERSLAHKLAEFLPNAWEKSRSIPSPQQHPFYKALRGADGYQKKLHYPYWFFLAIRWSPDHASFIPIRKDMATLWGVEFPATHVSYPEGIPLSRQKMLFFGVSPDSPSLCEVKTSARGFKETIAQSNATSIIKAVTEHAPTLLHKAAVTPTNKDVELLKLELKTTRENLQQTRKELHDVRAEFSRLEDMVKAVCDTYTNKIAVVEMETTRVEERAMQVDCEVLLLGEQITTLDRRVDKVTDTSALVLSILTAPGGEKREREEEEVES</sequence>
<gene>
    <name evidence="3" type="ORF">CDV31_016492</name>
</gene>
<evidence type="ECO:0000256" key="1">
    <source>
        <dbReference type="SAM" id="Coils"/>
    </source>
</evidence>
<feature type="coiled-coil region" evidence="1">
    <location>
        <begin position="223"/>
        <end position="260"/>
    </location>
</feature>
<accession>A0A428S830</accession>
<proteinExistence type="predicted"/>
<reference evidence="3 4" key="1">
    <citation type="submission" date="2017-06" db="EMBL/GenBank/DDBJ databases">
        <title>Cmopartive genomic analysis of Ambrosia Fusariam Clade fungi.</title>
        <authorList>
            <person name="Stajich J.E."/>
            <person name="Carrillo J."/>
            <person name="Kijimoto T."/>
            <person name="Eskalen A."/>
            <person name="O'Donnell K."/>
            <person name="Kasson M."/>
        </authorList>
    </citation>
    <scope>NUCLEOTIDE SEQUENCE [LARGE SCALE GENOMIC DNA]</scope>
    <source>
        <strain evidence="3 4">NRRL 20438</strain>
    </source>
</reference>
<feature type="region of interest" description="Disordered" evidence="2">
    <location>
        <begin position="1"/>
        <end position="33"/>
    </location>
</feature>
<evidence type="ECO:0000256" key="2">
    <source>
        <dbReference type="SAM" id="MobiDB-lite"/>
    </source>
</evidence>
<keyword evidence="4" id="KW-1185">Reference proteome</keyword>
<name>A0A428S830_9HYPO</name>